<evidence type="ECO:0000313" key="8">
    <source>
        <dbReference type="Proteomes" id="UP000008549"/>
    </source>
</evidence>
<dbReference type="FunFam" id="2.70.170.10:FF:000027">
    <property type="entry name" value="Ligand-Gated ion Channel"/>
    <property type="match status" value="1"/>
</dbReference>
<dbReference type="InterPro" id="IPR006201">
    <property type="entry name" value="Neur_channel"/>
</dbReference>
<evidence type="ECO:0000256" key="2">
    <source>
        <dbReference type="ARBA" id="ARBA00022692"/>
    </source>
</evidence>
<reference evidence="7 8" key="1">
    <citation type="journal article" date="2003" name="PLoS Biol.">
        <title>The genome sequence of Caenorhabditis briggsae: a platform for comparative genomics.</title>
        <authorList>
            <person name="Stein L.D."/>
            <person name="Bao Z."/>
            <person name="Blasiar D."/>
            <person name="Blumenthal T."/>
            <person name="Brent M.R."/>
            <person name="Chen N."/>
            <person name="Chinwalla A."/>
            <person name="Clarke L."/>
            <person name="Clee C."/>
            <person name="Coghlan A."/>
            <person name="Coulson A."/>
            <person name="D'Eustachio P."/>
            <person name="Fitch D.H."/>
            <person name="Fulton L.A."/>
            <person name="Fulton R.E."/>
            <person name="Griffiths-Jones S."/>
            <person name="Harris T.W."/>
            <person name="Hillier L.W."/>
            <person name="Kamath R."/>
            <person name="Kuwabara P.E."/>
            <person name="Mardis E.R."/>
            <person name="Marra M.A."/>
            <person name="Miner T.L."/>
            <person name="Minx P."/>
            <person name="Mullikin J.C."/>
            <person name="Plumb R.W."/>
            <person name="Rogers J."/>
            <person name="Schein J.E."/>
            <person name="Sohrmann M."/>
            <person name="Spieth J."/>
            <person name="Stajich J.E."/>
            <person name="Wei C."/>
            <person name="Willey D."/>
            <person name="Wilson R.K."/>
            <person name="Durbin R."/>
            <person name="Waterston R.H."/>
        </authorList>
    </citation>
    <scope>NUCLEOTIDE SEQUENCE [LARGE SCALE GENOMIC DNA]</scope>
    <source>
        <strain evidence="7 8">AF16</strain>
    </source>
</reference>
<keyword evidence="3 5" id="KW-1133">Transmembrane helix</keyword>
<keyword evidence="5" id="KW-0407">Ion channel</keyword>
<feature type="transmembrane region" description="Helical" evidence="5">
    <location>
        <begin position="382"/>
        <end position="408"/>
    </location>
</feature>
<accession>A8WPV5</accession>
<sequence length="409" mass="47762">MIHKIILFCCLNLNVFSFYENDFYYAPAVNQFLKNQKKLVNDLFDGYDATIAPIYSQFDLSKPVDYDLMGPKRFNYSIFLYFLKIVEVIEPEEKVSVILEIAETWYDARLTWDPTLYNDIRILYVRQERVWSPTISSFKINDMTDFRDQDFRMVGVDYRGHINSTVSLKMSLNCPLDVTKFPFDTQTCVIQFSLPLFAFKFTQLFNQIYHGILDKTVWKEMGNSEWELVNLTNRIDILSYGDGFGDFQLATFEIKIRRNPMYYLYMIVLPSFIINTLSIIGVFMRKSDRMSKVVYYLINYFTLLFQLNVGLTNIMTMTFILGVMADKIPKTGSIPLLGIHIVVNLFITVVAIGIIVLIGKFKKSVSKKSVMSQKMERTLEDWIDIICMVVLEAAIFANFFVIIGFWIWS</sequence>
<dbReference type="EMBL" id="HE601256">
    <property type="protein sequence ID" value="CAP22513.2"/>
    <property type="molecule type" value="Genomic_DNA"/>
</dbReference>
<dbReference type="InterPro" id="IPR036719">
    <property type="entry name" value="Neuro-gated_channel_TM_sf"/>
</dbReference>
<feature type="transmembrane region" description="Helical" evidence="5">
    <location>
        <begin position="337"/>
        <end position="361"/>
    </location>
</feature>
<dbReference type="AlphaFoldDB" id="A8WPV5"/>
<keyword evidence="4 5" id="KW-0472">Membrane</keyword>
<evidence type="ECO:0000313" key="7">
    <source>
        <dbReference type="EMBL" id="CAP22513.2"/>
    </source>
</evidence>
<dbReference type="CDD" id="cd18989">
    <property type="entry name" value="LGIC_ECD_cation"/>
    <property type="match status" value="1"/>
</dbReference>
<dbReference type="Pfam" id="PF02931">
    <property type="entry name" value="Neur_chan_LBD"/>
    <property type="match status" value="1"/>
</dbReference>
<feature type="transmembrane region" description="Helical" evidence="5">
    <location>
        <begin position="296"/>
        <end position="325"/>
    </location>
</feature>
<keyword evidence="2 5" id="KW-0812">Transmembrane</keyword>
<dbReference type="STRING" id="6238.A8WPV5"/>
<keyword evidence="8" id="KW-1185">Reference proteome</keyword>
<dbReference type="SUPFAM" id="SSF63712">
    <property type="entry name" value="Nicotinic receptor ligand binding domain-like"/>
    <property type="match status" value="1"/>
</dbReference>
<evidence type="ECO:0000313" key="9">
    <source>
        <dbReference type="WormBase" id="CBG01219"/>
    </source>
</evidence>
<evidence type="ECO:0000256" key="3">
    <source>
        <dbReference type="ARBA" id="ARBA00022989"/>
    </source>
</evidence>
<dbReference type="GO" id="GO:1904315">
    <property type="term" value="F:transmitter-gated monoatomic ion channel activity involved in regulation of postsynaptic membrane potential"/>
    <property type="evidence" value="ECO:0000318"/>
    <property type="project" value="GO_Central"/>
</dbReference>
<dbReference type="InterPro" id="IPR036734">
    <property type="entry name" value="Neur_chan_lig-bd_sf"/>
</dbReference>
<dbReference type="GO" id="GO:0034220">
    <property type="term" value="P:monoatomic ion transmembrane transport"/>
    <property type="evidence" value="ECO:0000318"/>
    <property type="project" value="GO_Central"/>
</dbReference>
<organism evidence="7 8">
    <name type="scientific">Caenorhabditis briggsae</name>
    <dbReference type="NCBI Taxonomy" id="6238"/>
    <lineage>
        <taxon>Eukaryota</taxon>
        <taxon>Metazoa</taxon>
        <taxon>Ecdysozoa</taxon>
        <taxon>Nematoda</taxon>
        <taxon>Chromadorea</taxon>
        <taxon>Rhabditida</taxon>
        <taxon>Rhabditina</taxon>
        <taxon>Rhabditomorpha</taxon>
        <taxon>Rhabditoidea</taxon>
        <taxon>Rhabditidae</taxon>
        <taxon>Peloderinae</taxon>
        <taxon>Caenorhabditis</taxon>
    </lineage>
</organism>
<dbReference type="PRINTS" id="PR00252">
    <property type="entry name" value="NRIONCHANNEL"/>
</dbReference>
<name>A8WPV5_CAEBR</name>
<evidence type="ECO:0000256" key="5">
    <source>
        <dbReference type="RuleBase" id="RU000687"/>
    </source>
</evidence>
<dbReference type="WormBase" id="CBG01219">
    <property type="protein sequence ID" value="CBP38773"/>
    <property type="gene ID" value="WBGene00024485"/>
</dbReference>
<dbReference type="GO" id="GO:0007268">
    <property type="term" value="P:chemical synaptic transmission"/>
    <property type="evidence" value="ECO:0000318"/>
    <property type="project" value="GO_Central"/>
</dbReference>
<feature type="signal peptide" evidence="5">
    <location>
        <begin position="1"/>
        <end position="17"/>
    </location>
</feature>
<evidence type="ECO:0000259" key="6">
    <source>
        <dbReference type="Pfam" id="PF02931"/>
    </source>
</evidence>
<proteinExistence type="inferred from homology"/>
<dbReference type="Gene3D" id="2.70.170.10">
    <property type="entry name" value="Neurotransmitter-gated ion-channel ligand-binding domain"/>
    <property type="match status" value="1"/>
</dbReference>
<dbReference type="InterPro" id="IPR038050">
    <property type="entry name" value="Neuro_actylchol_rec"/>
</dbReference>
<dbReference type="HOGENOM" id="CLU_054847_1_0_1"/>
<reference evidence="7 8" key="2">
    <citation type="journal article" date="2011" name="PLoS Genet.">
        <title>Caenorhabditis briggsae recombinant inbred line genotypes reveal inter-strain incompatibility and the evolution of recombination.</title>
        <authorList>
            <person name="Ross J.A."/>
            <person name="Koboldt D.C."/>
            <person name="Staisch J.E."/>
            <person name="Chamberlin H.M."/>
            <person name="Gupta B.P."/>
            <person name="Miller R.D."/>
            <person name="Baird S.E."/>
            <person name="Haag E.S."/>
        </authorList>
    </citation>
    <scope>NUCLEOTIDE SEQUENCE [LARGE SCALE GENOMIC DNA]</scope>
    <source>
        <strain evidence="7 8">AF16</strain>
    </source>
</reference>
<protein>
    <submittedName>
        <fullName evidence="7">Protein CBG01219</fullName>
    </submittedName>
</protein>
<keyword evidence="5" id="KW-0732">Signal</keyword>
<dbReference type="GO" id="GO:1902495">
    <property type="term" value="C:transmembrane transporter complex"/>
    <property type="evidence" value="ECO:0000318"/>
    <property type="project" value="GO_Central"/>
</dbReference>
<dbReference type="GO" id="GO:0005886">
    <property type="term" value="C:plasma membrane"/>
    <property type="evidence" value="ECO:0000318"/>
    <property type="project" value="GO_Central"/>
</dbReference>
<comment type="subcellular location">
    <subcellularLocation>
        <location evidence="1">Membrane</location>
        <topology evidence="1">Multi-pass membrane protein</topology>
    </subcellularLocation>
</comment>
<dbReference type="InterPro" id="IPR018000">
    <property type="entry name" value="Neurotransmitter_ion_chnl_CS"/>
</dbReference>
<dbReference type="Gene3D" id="1.20.58.390">
    <property type="entry name" value="Neurotransmitter-gated ion-channel transmembrane domain"/>
    <property type="match status" value="1"/>
</dbReference>
<gene>
    <name evidence="7 9" type="ORF">CBG01219</name>
    <name evidence="7" type="ORF">CBG_01219</name>
</gene>
<dbReference type="GO" id="GO:0098794">
    <property type="term" value="C:postsynapse"/>
    <property type="evidence" value="ECO:0007669"/>
    <property type="project" value="GOC"/>
</dbReference>
<feature type="domain" description="Neurotransmitter-gated ion-channel ligand-binding" evidence="6">
    <location>
        <begin position="37"/>
        <end position="260"/>
    </location>
</feature>
<dbReference type="KEGG" id="cbr:CBG_01219"/>
<feature type="transmembrane region" description="Helical" evidence="5">
    <location>
        <begin position="262"/>
        <end position="284"/>
    </location>
</feature>
<dbReference type="GO" id="GO:0004888">
    <property type="term" value="F:transmembrane signaling receptor activity"/>
    <property type="evidence" value="ECO:0007669"/>
    <property type="project" value="InterPro"/>
</dbReference>
<dbReference type="FunFam" id="1.20.58.390:FF:000124">
    <property type="entry name" value="Protein CBG26995"/>
    <property type="match status" value="1"/>
</dbReference>
<dbReference type="GO" id="GO:0005231">
    <property type="term" value="F:excitatory extracellular ligand-gated monoatomic ion channel activity"/>
    <property type="evidence" value="ECO:0000318"/>
    <property type="project" value="GO_Central"/>
</dbReference>
<feature type="chain" id="PRO_5022269989" evidence="5">
    <location>
        <begin position="18"/>
        <end position="409"/>
    </location>
</feature>
<dbReference type="GeneID" id="8577981"/>
<evidence type="ECO:0000256" key="1">
    <source>
        <dbReference type="ARBA" id="ARBA00004141"/>
    </source>
</evidence>
<dbReference type="InterPro" id="IPR006202">
    <property type="entry name" value="Neur_chan_lig-bd"/>
</dbReference>
<dbReference type="GO" id="GO:0042391">
    <property type="term" value="P:regulation of membrane potential"/>
    <property type="evidence" value="ECO:0000318"/>
    <property type="project" value="GO_Central"/>
</dbReference>
<dbReference type="Proteomes" id="UP000008549">
    <property type="component" value="Unassembled WGS sequence"/>
</dbReference>
<dbReference type="CTD" id="8577981"/>
<dbReference type="InParanoid" id="A8WPV5"/>
<dbReference type="SUPFAM" id="SSF90112">
    <property type="entry name" value="Neurotransmitter-gated ion-channel transmembrane pore"/>
    <property type="match status" value="1"/>
</dbReference>
<dbReference type="eggNOG" id="KOG3645">
    <property type="taxonomic scope" value="Eukaryota"/>
</dbReference>
<keyword evidence="5" id="KW-0813">Transport</keyword>
<keyword evidence="5" id="KW-0406">Ion transport</keyword>
<dbReference type="PANTHER" id="PTHR18945">
    <property type="entry name" value="NEUROTRANSMITTER GATED ION CHANNEL"/>
    <property type="match status" value="1"/>
</dbReference>
<dbReference type="GO" id="GO:0043005">
    <property type="term" value="C:neuron projection"/>
    <property type="evidence" value="ECO:0000318"/>
    <property type="project" value="GO_Central"/>
</dbReference>
<dbReference type="PROSITE" id="PS00236">
    <property type="entry name" value="NEUROTR_ION_CHANNEL"/>
    <property type="match status" value="1"/>
</dbReference>
<evidence type="ECO:0000256" key="4">
    <source>
        <dbReference type="ARBA" id="ARBA00023136"/>
    </source>
</evidence>
<comment type="similarity">
    <text evidence="5">Belongs to the ligand-gated ion channel (TC 1.A.9) family.</text>
</comment>
<dbReference type="RefSeq" id="XP_045091774.1">
    <property type="nucleotide sequence ID" value="XM_045236959.1"/>
</dbReference>
<dbReference type="GO" id="GO:0045202">
    <property type="term" value="C:synapse"/>
    <property type="evidence" value="ECO:0000318"/>
    <property type="project" value="GO_Central"/>
</dbReference>